<dbReference type="Pfam" id="PF00031">
    <property type="entry name" value="Cystatin"/>
    <property type="match status" value="1"/>
</dbReference>
<keyword evidence="3" id="KW-0789">Thiol protease inhibitor</keyword>
<dbReference type="OMA" id="WENDMAL"/>
<keyword evidence="2" id="KW-0646">Protease inhibitor</keyword>
<organism evidence="7 8">
    <name type="scientific">Callorhinchus milii</name>
    <name type="common">Ghost shark</name>
    <dbReference type="NCBI Taxonomy" id="7868"/>
    <lineage>
        <taxon>Eukaryota</taxon>
        <taxon>Metazoa</taxon>
        <taxon>Chordata</taxon>
        <taxon>Craniata</taxon>
        <taxon>Vertebrata</taxon>
        <taxon>Chondrichthyes</taxon>
        <taxon>Holocephali</taxon>
        <taxon>Chimaeriformes</taxon>
        <taxon>Callorhinchidae</taxon>
        <taxon>Callorhinchus</taxon>
    </lineage>
</organism>
<reference evidence="7" key="4">
    <citation type="submission" date="2025-08" db="UniProtKB">
        <authorList>
            <consortium name="Ensembl"/>
        </authorList>
    </citation>
    <scope>IDENTIFICATION</scope>
</reference>
<dbReference type="SUPFAM" id="SSF54403">
    <property type="entry name" value="Cystatin/monellin"/>
    <property type="match status" value="1"/>
</dbReference>
<keyword evidence="5" id="KW-0732">Signal</keyword>
<evidence type="ECO:0000313" key="7">
    <source>
        <dbReference type="Ensembl" id="ENSCMIP00000044575.1"/>
    </source>
</evidence>
<feature type="domain" description="Cystatin" evidence="6">
    <location>
        <begin position="25"/>
        <end position="135"/>
    </location>
</feature>
<dbReference type="InterPro" id="IPR018073">
    <property type="entry name" value="Prot_inh_cystat_CS"/>
</dbReference>
<dbReference type="Ensembl" id="ENSCMIT00000045214.1">
    <property type="protein sequence ID" value="ENSCMIP00000044575.1"/>
    <property type="gene ID" value="ENSCMIG00000018433.1"/>
</dbReference>
<evidence type="ECO:0000256" key="5">
    <source>
        <dbReference type="SAM" id="SignalP"/>
    </source>
</evidence>
<dbReference type="SMART" id="SM00043">
    <property type="entry name" value="CY"/>
    <property type="match status" value="1"/>
</dbReference>
<dbReference type="InParanoid" id="A0A4W3KEI0"/>
<evidence type="ECO:0000256" key="1">
    <source>
        <dbReference type="ARBA" id="ARBA00009403"/>
    </source>
</evidence>
<keyword evidence="8" id="KW-1185">Reference proteome</keyword>
<accession>A0A4W3KEI0</accession>
<feature type="chain" id="PRO_5021250558" evidence="5">
    <location>
        <begin position="18"/>
        <end position="136"/>
    </location>
</feature>
<dbReference type="InterPro" id="IPR000010">
    <property type="entry name" value="Cystatin_dom"/>
</dbReference>
<dbReference type="InterPro" id="IPR046350">
    <property type="entry name" value="Cystatin_sf"/>
</dbReference>
<dbReference type="PANTHER" id="PTHR46186:SF2">
    <property type="entry name" value="CYSTATIN"/>
    <property type="match status" value="1"/>
</dbReference>
<dbReference type="PROSITE" id="PS00287">
    <property type="entry name" value="CYSTATIN"/>
    <property type="match status" value="1"/>
</dbReference>
<evidence type="ECO:0000259" key="6">
    <source>
        <dbReference type="SMART" id="SM00043"/>
    </source>
</evidence>
<dbReference type="GeneTree" id="ENSGT00970000197526"/>
<dbReference type="GO" id="GO:0004869">
    <property type="term" value="F:cysteine-type endopeptidase inhibitor activity"/>
    <property type="evidence" value="ECO:0007669"/>
    <property type="project" value="UniProtKB-KW"/>
</dbReference>
<dbReference type="PANTHER" id="PTHR46186">
    <property type="entry name" value="CYSTATIN"/>
    <property type="match status" value="1"/>
</dbReference>
<dbReference type="FunFam" id="3.10.450.10:FF:000004">
    <property type="entry name" value="Cystatin C"/>
    <property type="match status" value="1"/>
</dbReference>
<reference evidence="8" key="1">
    <citation type="journal article" date="2006" name="Science">
        <title>Ancient noncoding elements conserved in the human genome.</title>
        <authorList>
            <person name="Venkatesh B."/>
            <person name="Kirkness E.F."/>
            <person name="Loh Y.H."/>
            <person name="Halpern A.L."/>
            <person name="Lee A.P."/>
            <person name="Johnson J."/>
            <person name="Dandona N."/>
            <person name="Viswanathan L.D."/>
            <person name="Tay A."/>
            <person name="Venter J.C."/>
            <person name="Strausberg R.L."/>
            <person name="Brenner S."/>
        </authorList>
    </citation>
    <scope>NUCLEOTIDE SEQUENCE [LARGE SCALE GENOMIC DNA]</scope>
</reference>
<dbReference type="CDD" id="cd00042">
    <property type="entry name" value="CY"/>
    <property type="match status" value="1"/>
</dbReference>
<evidence type="ECO:0000256" key="3">
    <source>
        <dbReference type="ARBA" id="ARBA00022704"/>
    </source>
</evidence>
<dbReference type="AlphaFoldDB" id="A0A4W3KEI0"/>
<reference evidence="7" key="5">
    <citation type="submission" date="2025-09" db="UniProtKB">
        <authorList>
            <consortium name="Ensembl"/>
        </authorList>
    </citation>
    <scope>IDENTIFICATION</scope>
</reference>
<dbReference type="GO" id="GO:0005737">
    <property type="term" value="C:cytoplasm"/>
    <property type="evidence" value="ECO:0007669"/>
    <property type="project" value="TreeGrafter"/>
</dbReference>
<protein>
    <submittedName>
        <fullName evidence="7">Cystatin-like</fullName>
    </submittedName>
</protein>
<comment type="similarity">
    <text evidence="1">Belongs to the cystatin family.</text>
</comment>
<evidence type="ECO:0000313" key="8">
    <source>
        <dbReference type="Proteomes" id="UP000314986"/>
    </source>
</evidence>
<dbReference type="KEGG" id="cmk:103181716"/>
<keyword evidence="4" id="KW-1015">Disulfide bond</keyword>
<dbReference type="OrthoDB" id="1908104at2759"/>
<dbReference type="Gene3D" id="3.10.450.10">
    <property type="match status" value="1"/>
</dbReference>
<reference evidence="8" key="3">
    <citation type="journal article" date="2014" name="Nature">
        <title>Elephant shark genome provides unique insights into gnathostome evolution.</title>
        <authorList>
            <consortium name="International Elephant Shark Genome Sequencing Consortium"/>
            <person name="Venkatesh B."/>
            <person name="Lee A.P."/>
            <person name="Ravi V."/>
            <person name="Maurya A.K."/>
            <person name="Lian M.M."/>
            <person name="Swann J.B."/>
            <person name="Ohta Y."/>
            <person name="Flajnik M.F."/>
            <person name="Sutoh Y."/>
            <person name="Kasahara M."/>
            <person name="Hoon S."/>
            <person name="Gangu V."/>
            <person name="Roy S.W."/>
            <person name="Irimia M."/>
            <person name="Korzh V."/>
            <person name="Kondrychyn I."/>
            <person name="Lim Z.W."/>
            <person name="Tay B.H."/>
            <person name="Tohari S."/>
            <person name="Kong K.W."/>
            <person name="Ho S."/>
            <person name="Lorente-Galdos B."/>
            <person name="Quilez J."/>
            <person name="Marques-Bonet T."/>
            <person name="Raney B.J."/>
            <person name="Ingham P.W."/>
            <person name="Tay A."/>
            <person name="Hillier L.W."/>
            <person name="Minx P."/>
            <person name="Boehm T."/>
            <person name="Wilson R.K."/>
            <person name="Brenner S."/>
            <person name="Warren W.C."/>
        </authorList>
    </citation>
    <scope>NUCLEOTIDE SEQUENCE [LARGE SCALE GENOMIC DNA]</scope>
</reference>
<name>A0A4W3KEI0_CALMI</name>
<feature type="signal peptide" evidence="5">
    <location>
        <begin position="1"/>
        <end position="17"/>
    </location>
</feature>
<evidence type="ECO:0000256" key="2">
    <source>
        <dbReference type="ARBA" id="ARBA00022690"/>
    </source>
</evidence>
<gene>
    <name evidence="7" type="primary">LOC103181716</name>
</gene>
<dbReference type="Proteomes" id="UP000314986">
    <property type="component" value="Unassembled WGS sequence"/>
</dbReference>
<dbReference type="GO" id="GO:0031982">
    <property type="term" value="C:vesicle"/>
    <property type="evidence" value="ECO:0007669"/>
    <property type="project" value="TreeGrafter"/>
</dbReference>
<evidence type="ECO:0000256" key="4">
    <source>
        <dbReference type="ARBA" id="ARBA00023157"/>
    </source>
</evidence>
<dbReference type="GeneID" id="103181716"/>
<proteinExistence type="inferred from homology"/>
<reference evidence="8" key="2">
    <citation type="journal article" date="2007" name="PLoS Biol.">
        <title>Survey sequencing and comparative analysis of the elephant shark (Callorhinchus milii) genome.</title>
        <authorList>
            <person name="Venkatesh B."/>
            <person name="Kirkness E.F."/>
            <person name="Loh Y.H."/>
            <person name="Halpern A.L."/>
            <person name="Lee A.P."/>
            <person name="Johnson J."/>
            <person name="Dandona N."/>
            <person name="Viswanathan L.D."/>
            <person name="Tay A."/>
            <person name="Venter J.C."/>
            <person name="Strausberg R.L."/>
            <person name="Brenner S."/>
        </authorList>
    </citation>
    <scope>NUCLEOTIDE SEQUENCE [LARGE SCALE GENOMIC DNA]</scope>
</reference>
<dbReference type="GO" id="GO:0005615">
    <property type="term" value="C:extracellular space"/>
    <property type="evidence" value="ECO:0007669"/>
    <property type="project" value="TreeGrafter"/>
</dbReference>
<sequence length="136" mass="15078">MANKWLWLSIAFSVAFCHPSTDDQPMVGVAIRIDPTSAEAQKAAQYAMKEYNKNCNSSYLLNMISIVSAKSQIVAGLKYYLTVQVEETNCLCGSNGTLEHCSPRYGGYGKVLLCDFQVYYIPWLDSVELIASNCQA</sequence>